<dbReference type="Gene3D" id="3.40.50.300">
    <property type="entry name" value="P-loop containing nucleotide triphosphate hydrolases"/>
    <property type="match status" value="1"/>
</dbReference>
<evidence type="ECO:0000259" key="8">
    <source>
        <dbReference type="PROSITE" id="PS50893"/>
    </source>
</evidence>
<keyword evidence="5 7" id="KW-1133">Transmembrane helix</keyword>
<dbReference type="Pfam" id="PF00664">
    <property type="entry name" value="ABC_membrane"/>
    <property type="match status" value="1"/>
</dbReference>
<dbReference type="PROSITE" id="PS50929">
    <property type="entry name" value="ABC_TM1F"/>
    <property type="match status" value="1"/>
</dbReference>
<comment type="subcellular location">
    <subcellularLocation>
        <location evidence="1">Cell membrane</location>
        <topology evidence="1">Multi-pass membrane protein</topology>
    </subcellularLocation>
</comment>
<accession>A0ABU0ZX71</accession>
<protein>
    <submittedName>
        <fullName evidence="10">ABC transporter ATP-binding protein</fullName>
    </submittedName>
</protein>
<dbReference type="EMBL" id="JAVHUL010000001">
    <property type="protein sequence ID" value="MDQ7916069.1"/>
    <property type="molecule type" value="Genomic_DNA"/>
</dbReference>
<evidence type="ECO:0000256" key="3">
    <source>
        <dbReference type="ARBA" id="ARBA00022741"/>
    </source>
</evidence>
<dbReference type="Pfam" id="PF00005">
    <property type="entry name" value="ABC_tran"/>
    <property type="match status" value="1"/>
</dbReference>
<dbReference type="PANTHER" id="PTHR43394:SF1">
    <property type="entry name" value="ATP-BINDING CASSETTE SUB-FAMILY B MEMBER 10, MITOCHONDRIAL"/>
    <property type="match status" value="1"/>
</dbReference>
<sequence>MSYFKKVLQFAKPYKRFAILNIICNIFYALFSTLSFLAFIPMLQVLFQEEEPILIKPDWNGEFGSFKDFASDYANFFLNQRVEEYGPISALITICILVLILFFLKNFFNYMAMYFIASLRNGMLRDIRNKIYEKITELPIAFFSEKKKGDTISRITSDVQEIQSSFLSMLEMFIKEPLTIIFTLIGMLIISPQLTIFVLVFLPIAGLLISSIGKKLKAKSNLAQQENANFLSIVEETLSSLKIIKGFNAEVKFRDKFEESTGRLNRILNSLLHRQNLASPMSEFLGVAVITIILWYGGQMVLIEQTMDASTFIGFLVLTYNILTPAKAISKATYSIQKGNASAERIHEIIETETSVKEHPSPTPKEGFEEEISIDHISFGYEEEYVLKDFSLKVKKGETVALVGQSGSGKSTIANLVTRFYDVNEGEIKVDGINIKNLSKSSLRALTGLVTQDSILFNDTVRNNIALGKDHATDDEIIEALKVANAWEFVSELPKGLDTNIGDSGNKLSGGQKQRLSIARAVLKNPPIMILDEATSALDTESEQLVQKALENMMKNRTSIVIAHRLSTIQNADQIVVMRKGEIVEQGKHQELLALNGAYKGLVDMQTLE</sequence>
<dbReference type="RefSeq" id="WP_308862676.1">
    <property type="nucleotide sequence ID" value="NZ_JAVHUL010000001.1"/>
</dbReference>
<dbReference type="GO" id="GO:0005524">
    <property type="term" value="F:ATP binding"/>
    <property type="evidence" value="ECO:0007669"/>
    <property type="project" value="UniProtKB-KW"/>
</dbReference>
<feature type="transmembrane region" description="Helical" evidence="7">
    <location>
        <begin position="20"/>
        <end position="40"/>
    </location>
</feature>
<name>A0ABU0ZX71_9FLAO</name>
<dbReference type="InterPro" id="IPR039421">
    <property type="entry name" value="Type_1_exporter"/>
</dbReference>
<keyword evidence="6 7" id="KW-0472">Membrane</keyword>
<feature type="transmembrane region" description="Helical" evidence="7">
    <location>
        <begin position="85"/>
        <end position="104"/>
    </location>
</feature>
<dbReference type="InterPro" id="IPR017871">
    <property type="entry name" value="ABC_transporter-like_CS"/>
</dbReference>
<dbReference type="Proteomes" id="UP001230915">
    <property type="component" value="Unassembled WGS sequence"/>
</dbReference>
<evidence type="ECO:0000256" key="4">
    <source>
        <dbReference type="ARBA" id="ARBA00022840"/>
    </source>
</evidence>
<dbReference type="InterPro" id="IPR027417">
    <property type="entry name" value="P-loop_NTPase"/>
</dbReference>
<feature type="transmembrane region" description="Helical" evidence="7">
    <location>
        <begin position="196"/>
        <end position="213"/>
    </location>
</feature>
<dbReference type="InterPro" id="IPR036640">
    <property type="entry name" value="ABC1_TM_sf"/>
</dbReference>
<keyword evidence="4 10" id="KW-0067">ATP-binding</keyword>
<proteinExistence type="predicted"/>
<dbReference type="SUPFAM" id="SSF90123">
    <property type="entry name" value="ABC transporter transmembrane region"/>
    <property type="match status" value="1"/>
</dbReference>
<gene>
    <name evidence="10" type="ORF">RBU60_00635</name>
</gene>
<keyword evidence="11" id="KW-1185">Reference proteome</keyword>
<keyword evidence="3" id="KW-0547">Nucleotide-binding</keyword>
<feature type="transmembrane region" description="Helical" evidence="7">
    <location>
        <begin position="172"/>
        <end position="190"/>
    </location>
</feature>
<reference evidence="10 11" key="1">
    <citation type="submission" date="2023-08" db="EMBL/GenBank/DDBJ databases">
        <title>Mesonia sp. MT50, isolated from deep-sea sediment of the Mariana Trench.</title>
        <authorList>
            <person name="Fu H."/>
        </authorList>
    </citation>
    <scope>NUCLEOTIDE SEQUENCE [LARGE SCALE GENOMIC DNA]</scope>
    <source>
        <strain evidence="10 11">MT50</strain>
    </source>
</reference>
<evidence type="ECO:0000256" key="1">
    <source>
        <dbReference type="ARBA" id="ARBA00004651"/>
    </source>
</evidence>
<dbReference type="PANTHER" id="PTHR43394">
    <property type="entry name" value="ATP-DEPENDENT PERMEASE MDL1, MITOCHONDRIAL"/>
    <property type="match status" value="1"/>
</dbReference>
<dbReference type="SMART" id="SM00382">
    <property type="entry name" value="AAA"/>
    <property type="match status" value="1"/>
</dbReference>
<dbReference type="InterPro" id="IPR011527">
    <property type="entry name" value="ABC1_TM_dom"/>
</dbReference>
<dbReference type="InterPro" id="IPR003439">
    <property type="entry name" value="ABC_transporter-like_ATP-bd"/>
</dbReference>
<keyword evidence="2 7" id="KW-0812">Transmembrane</keyword>
<evidence type="ECO:0000313" key="10">
    <source>
        <dbReference type="EMBL" id="MDQ7916069.1"/>
    </source>
</evidence>
<dbReference type="Gene3D" id="1.20.1560.10">
    <property type="entry name" value="ABC transporter type 1, transmembrane domain"/>
    <property type="match status" value="1"/>
</dbReference>
<dbReference type="PROSITE" id="PS50893">
    <property type="entry name" value="ABC_TRANSPORTER_2"/>
    <property type="match status" value="1"/>
</dbReference>
<evidence type="ECO:0000256" key="2">
    <source>
        <dbReference type="ARBA" id="ARBA00022692"/>
    </source>
</evidence>
<dbReference type="InterPro" id="IPR003593">
    <property type="entry name" value="AAA+_ATPase"/>
</dbReference>
<organism evidence="10 11">
    <name type="scientific">Mesonia profundi</name>
    <dbReference type="NCBI Taxonomy" id="3070998"/>
    <lineage>
        <taxon>Bacteria</taxon>
        <taxon>Pseudomonadati</taxon>
        <taxon>Bacteroidota</taxon>
        <taxon>Flavobacteriia</taxon>
        <taxon>Flavobacteriales</taxon>
        <taxon>Flavobacteriaceae</taxon>
        <taxon>Mesonia</taxon>
    </lineage>
</organism>
<evidence type="ECO:0000313" key="11">
    <source>
        <dbReference type="Proteomes" id="UP001230915"/>
    </source>
</evidence>
<evidence type="ECO:0000256" key="7">
    <source>
        <dbReference type="SAM" id="Phobius"/>
    </source>
</evidence>
<evidence type="ECO:0000259" key="9">
    <source>
        <dbReference type="PROSITE" id="PS50929"/>
    </source>
</evidence>
<dbReference type="PROSITE" id="PS00211">
    <property type="entry name" value="ABC_TRANSPORTER_1"/>
    <property type="match status" value="1"/>
</dbReference>
<evidence type="ECO:0000256" key="5">
    <source>
        <dbReference type="ARBA" id="ARBA00022989"/>
    </source>
</evidence>
<feature type="transmembrane region" description="Helical" evidence="7">
    <location>
        <begin position="284"/>
        <end position="303"/>
    </location>
</feature>
<evidence type="ECO:0000256" key="6">
    <source>
        <dbReference type="ARBA" id="ARBA00023136"/>
    </source>
</evidence>
<dbReference type="SUPFAM" id="SSF52540">
    <property type="entry name" value="P-loop containing nucleoside triphosphate hydrolases"/>
    <property type="match status" value="1"/>
</dbReference>
<feature type="domain" description="ABC transporter" evidence="8">
    <location>
        <begin position="372"/>
        <end position="605"/>
    </location>
</feature>
<comment type="caution">
    <text evidence="10">The sequence shown here is derived from an EMBL/GenBank/DDBJ whole genome shotgun (WGS) entry which is preliminary data.</text>
</comment>
<dbReference type="CDD" id="cd18552">
    <property type="entry name" value="ABC_6TM_MsbA_like"/>
    <property type="match status" value="1"/>
</dbReference>
<feature type="domain" description="ABC transmembrane type-1" evidence="9">
    <location>
        <begin position="19"/>
        <end position="338"/>
    </location>
</feature>